<evidence type="ECO:0000256" key="5">
    <source>
        <dbReference type="SAM" id="Coils"/>
    </source>
</evidence>
<protein>
    <recommendedName>
        <fullName evidence="4">Prefoldin subunit 4</fullName>
    </recommendedName>
</protein>
<dbReference type="InterPro" id="IPR016661">
    <property type="entry name" value="PFDN4"/>
</dbReference>
<organism evidence="6 7">
    <name type="scientific">Gonapodya prolifera (strain JEL478)</name>
    <name type="common">Monoblepharis prolifera</name>
    <dbReference type="NCBI Taxonomy" id="1344416"/>
    <lineage>
        <taxon>Eukaryota</taxon>
        <taxon>Fungi</taxon>
        <taxon>Fungi incertae sedis</taxon>
        <taxon>Chytridiomycota</taxon>
        <taxon>Chytridiomycota incertae sedis</taxon>
        <taxon>Monoblepharidomycetes</taxon>
        <taxon>Monoblepharidales</taxon>
        <taxon>Gonapodyaceae</taxon>
        <taxon>Gonapodya</taxon>
    </lineage>
</organism>
<dbReference type="EMBL" id="KQ965731">
    <property type="protein sequence ID" value="KXS22030.1"/>
    <property type="molecule type" value="Genomic_DNA"/>
</dbReference>
<dbReference type="OMA" id="KFGRAIN"/>
<dbReference type="PIRSF" id="PIRSF016477">
    <property type="entry name" value="Prefoldin_subunit_4"/>
    <property type="match status" value="1"/>
</dbReference>
<evidence type="ECO:0000256" key="4">
    <source>
        <dbReference type="PIRNR" id="PIRNR016477"/>
    </source>
</evidence>
<feature type="coiled-coil region" evidence="5">
    <location>
        <begin position="27"/>
        <end position="118"/>
    </location>
</feature>
<dbReference type="CDD" id="cd23165">
    <property type="entry name" value="Prefoldin_4"/>
    <property type="match status" value="1"/>
</dbReference>
<dbReference type="Pfam" id="PF01920">
    <property type="entry name" value="Prefoldin_2"/>
    <property type="match status" value="1"/>
</dbReference>
<keyword evidence="5" id="KW-0175">Coiled coil</keyword>
<comment type="subunit">
    <text evidence="4">Heterohexamer of two PFD-alpha type and four PFD-beta type subunits.</text>
</comment>
<dbReference type="InterPro" id="IPR002777">
    <property type="entry name" value="PFD_beta-like"/>
</dbReference>
<dbReference type="GO" id="GO:0071629">
    <property type="term" value="P:cytoplasm protein quality control by the ubiquitin-proteasome system"/>
    <property type="evidence" value="ECO:0007669"/>
    <property type="project" value="EnsemblFungi"/>
</dbReference>
<dbReference type="GO" id="GO:0016272">
    <property type="term" value="C:prefoldin complex"/>
    <property type="evidence" value="ECO:0007669"/>
    <property type="project" value="UniProtKB-UniRule"/>
</dbReference>
<dbReference type="OrthoDB" id="10250441at2759"/>
<keyword evidence="2 4" id="KW-0143">Chaperone</keyword>
<dbReference type="GO" id="GO:0032968">
    <property type="term" value="P:positive regulation of transcription elongation by RNA polymerase II"/>
    <property type="evidence" value="ECO:0007669"/>
    <property type="project" value="EnsemblFungi"/>
</dbReference>
<dbReference type="GO" id="GO:0006457">
    <property type="term" value="P:protein folding"/>
    <property type="evidence" value="ECO:0007669"/>
    <property type="project" value="UniProtKB-UniRule"/>
</dbReference>
<keyword evidence="7" id="KW-1185">Reference proteome</keyword>
<gene>
    <name evidence="6" type="ORF">M427DRAFT_50393</name>
</gene>
<sequence>MSVQMLKEGEDADIEVSREDQNNINTFSKLNARVEFIEEQLEEKKKEKEYLDDLTTELELADEDEPVKFRLADAFLNLSIPHARRRLERMASGLDKEIADLERDAGKWREQMTELKAVLYGRFGKSINLEK</sequence>
<dbReference type="Gene3D" id="1.10.287.370">
    <property type="match status" value="1"/>
</dbReference>
<evidence type="ECO:0000313" key="7">
    <source>
        <dbReference type="Proteomes" id="UP000070544"/>
    </source>
</evidence>
<evidence type="ECO:0000256" key="1">
    <source>
        <dbReference type="ARBA" id="ARBA00008045"/>
    </source>
</evidence>
<proteinExistence type="inferred from homology"/>
<dbReference type="GO" id="GO:0015631">
    <property type="term" value="F:tubulin binding"/>
    <property type="evidence" value="ECO:0007669"/>
    <property type="project" value="EnsemblFungi"/>
</dbReference>
<dbReference type="SUPFAM" id="SSF46579">
    <property type="entry name" value="Prefoldin"/>
    <property type="match status" value="1"/>
</dbReference>
<dbReference type="Proteomes" id="UP000070544">
    <property type="component" value="Unassembled WGS sequence"/>
</dbReference>
<dbReference type="GO" id="GO:0005737">
    <property type="term" value="C:cytoplasm"/>
    <property type="evidence" value="ECO:0007669"/>
    <property type="project" value="EnsemblFungi"/>
</dbReference>
<dbReference type="GO" id="GO:0051082">
    <property type="term" value="F:unfolded protein binding"/>
    <property type="evidence" value="ECO:0007669"/>
    <property type="project" value="InterPro"/>
</dbReference>
<comment type="similarity">
    <text evidence="1 4">Belongs to the prefoldin subunit beta family.</text>
</comment>
<evidence type="ECO:0000256" key="2">
    <source>
        <dbReference type="ARBA" id="ARBA00023186"/>
    </source>
</evidence>
<reference evidence="6 7" key="1">
    <citation type="journal article" date="2015" name="Genome Biol. Evol.">
        <title>Phylogenomic analyses indicate that early fungi evolved digesting cell walls of algal ancestors of land plants.</title>
        <authorList>
            <person name="Chang Y."/>
            <person name="Wang S."/>
            <person name="Sekimoto S."/>
            <person name="Aerts A.L."/>
            <person name="Choi C."/>
            <person name="Clum A."/>
            <person name="LaButti K.M."/>
            <person name="Lindquist E.A."/>
            <person name="Yee Ngan C."/>
            <person name="Ohm R.A."/>
            <person name="Salamov A.A."/>
            <person name="Grigoriev I.V."/>
            <person name="Spatafora J.W."/>
            <person name="Berbee M.L."/>
        </authorList>
    </citation>
    <scope>NUCLEOTIDE SEQUENCE [LARGE SCALE GENOMIC DNA]</scope>
    <source>
        <strain evidence="6 7">JEL478</strain>
    </source>
</reference>
<dbReference type="PANTHER" id="PTHR21100:SF9">
    <property type="entry name" value="PREFOLDIN SUBUNIT 4"/>
    <property type="match status" value="1"/>
</dbReference>
<evidence type="ECO:0000313" key="6">
    <source>
        <dbReference type="EMBL" id="KXS22030.1"/>
    </source>
</evidence>
<comment type="function">
    <text evidence="3 4">Binds specifically to cytosolic chaperonin (c-CPN) and transfers target proteins to it. Binds to nascent polypeptide chain and promotes folding in an environment in which there are many competing pathways for nonnative proteins.</text>
</comment>
<name>A0A139AZA2_GONPJ</name>
<dbReference type="GO" id="GO:0007021">
    <property type="term" value="P:tubulin complex assembly"/>
    <property type="evidence" value="ECO:0007669"/>
    <property type="project" value="EnsemblFungi"/>
</dbReference>
<evidence type="ECO:0000256" key="3">
    <source>
        <dbReference type="ARBA" id="ARBA00024667"/>
    </source>
</evidence>
<dbReference type="InterPro" id="IPR009053">
    <property type="entry name" value="Prefoldin"/>
</dbReference>
<accession>A0A139AZA2</accession>
<dbReference type="PANTHER" id="PTHR21100">
    <property type="entry name" value="PREFOLDIN SUBUNIT 4"/>
    <property type="match status" value="1"/>
</dbReference>
<dbReference type="FunFam" id="1.10.287.370:FF:000005">
    <property type="entry name" value="Prefoldin subunit 4"/>
    <property type="match status" value="1"/>
</dbReference>
<dbReference type="STRING" id="1344416.A0A139AZA2"/>
<dbReference type="AlphaFoldDB" id="A0A139AZA2"/>